<reference evidence="2 3" key="1">
    <citation type="submission" date="2020-05" db="EMBL/GenBank/DDBJ databases">
        <title>Mucilaginibacter mali sp. nov.</title>
        <authorList>
            <person name="Kim H.S."/>
            <person name="Lee K.C."/>
            <person name="Suh M.K."/>
            <person name="Kim J.-S."/>
            <person name="Han K.-I."/>
            <person name="Eom M.K."/>
            <person name="Shin Y.K."/>
            <person name="Lee J.-S."/>
        </authorList>
    </citation>
    <scope>NUCLEOTIDE SEQUENCE [LARGE SCALE GENOMIC DNA]</scope>
    <source>
        <strain evidence="2 3">G2-14</strain>
    </source>
</reference>
<dbReference type="RefSeq" id="WP_173417645.1">
    <property type="nucleotide sequence ID" value="NZ_CP054139.1"/>
</dbReference>
<keyword evidence="1" id="KW-0472">Membrane</keyword>
<evidence type="ECO:0000313" key="3">
    <source>
        <dbReference type="Proteomes" id="UP000505355"/>
    </source>
</evidence>
<dbReference type="PANTHER" id="PTHR37314:SF4">
    <property type="entry name" value="UPF0700 TRANSMEMBRANE PROTEIN YOAK"/>
    <property type="match status" value="1"/>
</dbReference>
<accession>A0A7D4UQH8</accession>
<proteinExistence type="predicted"/>
<sequence>MLRHLGKRRSFRHNFKLAVLLSLTAGFINAAGFIAFGVLTTNVTGHAALFAEQAATLQWATAQMIALWMLLFLLDAYSFSLIISAIGRDRRFAYVVPVLLEITVLSTEKVSAGILRDSCAGRLLFIMMGMQNAMVSLVSDSVVRTTHLTGTFTDLGIELADWCKGGDLQRMAISGIKLRLSIILCFLTGAIFFRRFHFPAFYIPVLLLAGMLAYDILSIPVRRKLLRFNERQAGTGK</sequence>
<protein>
    <submittedName>
        <fullName evidence="2">DUF1275 domain-containing protein</fullName>
    </submittedName>
</protein>
<keyword evidence="3" id="KW-1185">Reference proteome</keyword>
<name>A0A7D4UQH8_9SPHI</name>
<evidence type="ECO:0000313" key="2">
    <source>
        <dbReference type="EMBL" id="QKJ33000.1"/>
    </source>
</evidence>
<feature type="transmembrane region" description="Helical" evidence="1">
    <location>
        <begin position="199"/>
        <end position="217"/>
    </location>
</feature>
<dbReference type="Proteomes" id="UP000505355">
    <property type="component" value="Chromosome"/>
</dbReference>
<keyword evidence="1" id="KW-0812">Transmembrane</keyword>
<feature type="transmembrane region" description="Helical" evidence="1">
    <location>
        <begin position="64"/>
        <end position="86"/>
    </location>
</feature>
<dbReference type="Pfam" id="PF06912">
    <property type="entry name" value="DUF1275"/>
    <property type="match status" value="1"/>
</dbReference>
<dbReference type="AlphaFoldDB" id="A0A7D4UQH8"/>
<dbReference type="KEGG" id="mmab:HQ865_25695"/>
<dbReference type="InterPro" id="IPR010699">
    <property type="entry name" value="DUF1275"/>
</dbReference>
<dbReference type="PANTHER" id="PTHR37314">
    <property type="entry name" value="SLR0142 PROTEIN"/>
    <property type="match status" value="1"/>
</dbReference>
<gene>
    <name evidence="2" type="ORF">HQ865_25695</name>
</gene>
<keyword evidence="1" id="KW-1133">Transmembrane helix</keyword>
<feature type="transmembrane region" description="Helical" evidence="1">
    <location>
        <begin position="176"/>
        <end position="193"/>
    </location>
</feature>
<organism evidence="2 3">
    <name type="scientific">Mucilaginibacter mali</name>
    <dbReference type="NCBI Taxonomy" id="2740462"/>
    <lineage>
        <taxon>Bacteria</taxon>
        <taxon>Pseudomonadati</taxon>
        <taxon>Bacteroidota</taxon>
        <taxon>Sphingobacteriia</taxon>
        <taxon>Sphingobacteriales</taxon>
        <taxon>Sphingobacteriaceae</taxon>
        <taxon>Mucilaginibacter</taxon>
    </lineage>
</organism>
<evidence type="ECO:0000256" key="1">
    <source>
        <dbReference type="SAM" id="Phobius"/>
    </source>
</evidence>
<dbReference type="EMBL" id="CP054139">
    <property type="protein sequence ID" value="QKJ33000.1"/>
    <property type="molecule type" value="Genomic_DNA"/>
</dbReference>